<organism evidence="1">
    <name type="scientific">freshwater metagenome</name>
    <dbReference type="NCBI Taxonomy" id="449393"/>
    <lineage>
        <taxon>unclassified sequences</taxon>
        <taxon>metagenomes</taxon>
        <taxon>ecological metagenomes</taxon>
    </lineage>
</organism>
<dbReference type="EMBL" id="CAEZWH010000073">
    <property type="protein sequence ID" value="CAB4651421.1"/>
    <property type="molecule type" value="Genomic_DNA"/>
</dbReference>
<accession>A0A6J6KP82</accession>
<evidence type="ECO:0000313" key="1">
    <source>
        <dbReference type="EMBL" id="CAB4651421.1"/>
    </source>
</evidence>
<reference evidence="1" key="1">
    <citation type="submission" date="2020-05" db="EMBL/GenBank/DDBJ databases">
        <authorList>
            <person name="Chiriac C."/>
            <person name="Salcher M."/>
            <person name="Ghai R."/>
            <person name="Kavagutti S V."/>
        </authorList>
    </citation>
    <scope>NUCLEOTIDE SEQUENCE</scope>
</reference>
<sequence length="80" mass="8834">MREQRIVLEHSVQRANFWLVEGDVTIIDQDLPTIGALEPADDSQCGCLSTPRWTKQGEEFAGTYVEGNVVYYGAFAVGLA</sequence>
<dbReference type="AntiFam" id="ANF00095">
    <property type="entry name" value="Shadow ORF (opposite ABC transporters)"/>
</dbReference>
<protein>
    <submittedName>
        <fullName evidence="1">Unannotated protein</fullName>
    </submittedName>
</protein>
<proteinExistence type="predicted"/>
<name>A0A6J6KP82_9ZZZZ</name>
<gene>
    <name evidence="1" type="ORF">UFOPK2195_00498</name>
</gene>
<dbReference type="AlphaFoldDB" id="A0A6J6KP82"/>